<dbReference type="VEuPathDB" id="TriTrypDB:TcIL3000_4_3560"/>
<evidence type="ECO:0000256" key="1">
    <source>
        <dbReference type="SAM" id="MobiDB-lite"/>
    </source>
</evidence>
<feature type="region of interest" description="Disordered" evidence="1">
    <location>
        <begin position="265"/>
        <end position="302"/>
    </location>
</feature>
<evidence type="ECO:0008006" key="3">
    <source>
        <dbReference type="Google" id="ProtNLM"/>
    </source>
</evidence>
<dbReference type="InterPro" id="IPR058760">
    <property type="entry name" value="RESC11-like"/>
</dbReference>
<accession>G0ULJ9</accession>
<reference evidence="2" key="1">
    <citation type="journal article" date="2012" name="Proc. Natl. Acad. Sci. U.S.A.">
        <title>Antigenic diversity is generated by distinct evolutionary mechanisms in African trypanosome species.</title>
        <authorList>
            <person name="Jackson A.P."/>
            <person name="Berry A."/>
            <person name="Aslett M."/>
            <person name="Allison H.C."/>
            <person name="Burton P."/>
            <person name="Vavrova-Anderson J."/>
            <person name="Brown R."/>
            <person name="Browne H."/>
            <person name="Corton N."/>
            <person name="Hauser H."/>
            <person name="Gamble J."/>
            <person name="Gilderthorp R."/>
            <person name="Marcello L."/>
            <person name="McQuillan J."/>
            <person name="Otto T.D."/>
            <person name="Quail M.A."/>
            <person name="Sanders M.J."/>
            <person name="van Tonder A."/>
            <person name="Ginger M.L."/>
            <person name="Field M.C."/>
            <person name="Barry J.D."/>
            <person name="Hertz-Fowler C."/>
            <person name="Berriman M."/>
        </authorList>
    </citation>
    <scope>NUCLEOTIDE SEQUENCE</scope>
    <source>
        <strain evidence="2">IL3000</strain>
    </source>
</reference>
<protein>
    <recommendedName>
        <fullName evidence="3">Mitochondrial RNA binding complex 1 subunit</fullName>
    </recommendedName>
</protein>
<dbReference type="EMBL" id="HE575317">
    <property type="protein sequence ID" value="CCC90254.1"/>
    <property type="molecule type" value="Genomic_DNA"/>
</dbReference>
<name>G0ULJ9_TRYCI</name>
<dbReference type="CDD" id="cd23741">
    <property type="entry name" value="RESC11A"/>
    <property type="match status" value="1"/>
</dbReference>
<organism evidence="2">
    <name type="scientific">Trypanosoma congolense (strain IL3000)</name>
    <dbReference type="NCBI Taxonomy" id="1068625"/>
    <lineage>
        <taxon>Eukaryota</taxon>
        <taxon>Discoba</taxon>
        <taxon>Euglenozoa</taxon>
        <taxon>Kinetoplastea</taxon>
        <taxon>Metakinetoplastina</taxon>
        <taxon>Trypanosomatida</taxon>
        <taxon>Trypanosomatidae</taxon>
        <taxon>Trypanosoma</taxon>
        <taxon>Nannomonas</taxon>
    </lineage>
</organism>
<sequence length="938" mass="103410">MYRRHFCTAGAQVLARCPALCRALSTGDGTAINKPRRVIRRVAPSDEEMAELHDVAQEAASEATCRSKQSVLSSVVVETMRFSPASGGPHAGGDVGELDDMDADGEEGYAEETSARCTEEQQNEVSDGGEAEGGEHFAPHSGAGLMDPLLNGTREVSPSCEEELSVSRSVAERQTYVQQLSLQDLVEAVVVYLRATSNTRLVSAEEEHALFPVLMERLNELHVDQMLDVVECHWARSTLVRYGTDFKDMVRDRIAVIATAAAKGPPKRALSDDAGGEVNASGCEDTQTSQGGGDHDDDDGSDSAVYVHEAAENTSDLIILRAVEEMSADTVLRCIVVMGMSAGRRKRDLQFFQAMGAFLVHHINHYRDPHDLVRVLTAFARAKIVPPKRFLALLSRRFAVLNKRKLLGALPSYRALVNLFKMGHDQMNSFRFLADCIFEFIDSNVKAEKKRLRIAQLQGSTGETNDKATTTVISTPTDANTAPPMDVAAEEKESQTARPSGCSAAFSGDLDPYLLQNIKARERFKRLTELKPSMFTKLLLVLARFGAPHQQYLRPTTAPLIIPTLRSFPPPSFSRLLRAMSLFRTSDLDLIEPIINFMADDLGPSGVLPGDVLQVVRLVAPPDVPVPRNLSKLLTLCEAVYSHAGNTRSASGVAEKGSNTPTPIRPGDMCAVATVLLKIQMKEDVPLDALDPLTRLMEFFAERMYALMRLHIVSLTHVDIFTDLCRQQQHPDESGRIAQLVAERRRVNSLEGDDEYYSQLDIDVRETLHRILIVNDYNTYGQYRPTPGVLQVDFKQALTEVSAFDVLEASHLFGQAFPGAMKPAVERHLSRSIIAKLDGKGEEVITSEQTVVLRPPRELLLTREDLLKFVDLLHQTPLRRVKASPVVWRFVEGKAKKLKMDDVLLVVQKHLADSGALEQNTTAIGIGDSVGRLVMESS</sequence>
<feature type="compositionally biased region" description="Acidic residues" evidence="1">
    <location>
        <begin position="96"/>
        <end position="110"/>
    </location>
</feature>
<feature type="region of interest" description="Disordered" evidence="1">
    <location>
        <begin position="83"/>
        <end position="141"/>
    </location>
</feature>
<proteinExistence type="predicted"/>
<evidence type="ECO:0000313" key="2">
    <source>
        <dbReference type="EMBL" id="CCC90254.1"/>
    </source>
</evidence>
<gene>
    <name evidence="2" type="ORF">TCIL3000_4_3560</name>
</gene>
<dbReference type="AlphaFoldDB" id="G0ULJ9"/>
<dbReference type="Pfam" id="PF26230">
    <property type="entry name" value="RESC11"/>
    <property type="match status" value="1"/>
</dbReference>